<accession>A0A1G6XVR0</accession>
<dbReference type="EMBL" id="FNAP01000001">
    <property type="protein sequence ID" value="SDD81753.1"/>
    <property type="molecule type" value="Genomic_DNA"/>
</dbReference>
<evidence type="ECO:0000313" key="3">
    <source>
        <dbReference type="Proteomes" id="UP000199412"/>
    </source>
</evidence>
<keyword evidence="3" id="KW-1185">Reference proteome</keyword>
<feature type="chain" id="PRO_5011580061" evidence="1">
    <location>
        <begin position="28"/>
        <end position="297"/>
    </location>
</feature>
<proteinExistence type="predicted"/>
<sequence length="297" mass="30453">MAETAMLTALSAFLAGPAGLSPAPAMAGVIDPVNDAQDLPALVLDLPSVTRLELGLGGGVETVEGALAVESTVSLTNPTLAEVPGLDLLSADRTRLTLPHGGLVRADGTTGPLGTADIQVRRGNQTLTLSAEPGTQAEYAVDPIAGRLTFGAAQPASGTIRASYFVGAWEREVIRLEGTLRLTVLDGSGTDVATLSDQTIAALTGESRPAGLRRIALVRLGAVGPENPARAGARAREAEFSFAYDHIADRPLSAGGVIARVPITSALRRASLDPDTGVVVEDTVHDTQTFVGHEGDA</sequence>
<dbReference type="RefSeq" id="WP_092781879.1">
    <property type="nucleotide sequence ID" value="NZ_FNAP01000001.1"/>
</dbReference>
<evidence type="ECO:0000256" key="1">
    <source>
        <dbReference type="SAM" id="SignalP"/>
    </source>
</evidence>
<protein>
    <submittedName>
        <fullName evidence="2">Uncharacterized protein</fullName>
    </submittedName>
</protein>
<feature type="signal peptide" evidence="1">
    <location>
        <begin position="1"/>
        <end position="27"/>
    </location>
</feature>
<keyword evidence="1" id="KW-0732">Signal</keyword>
<name>A0A1G6XVR0_9PROT</name>
<dbReference type="AlphaFoldDB" id="A0A1G6XVR0"/>
<gene>
    <name evidence="2" type="ORF">SAMN05421720_101639</name>
</gene>
<dbReference type="STRING" id="69960.SAMN05421720_101639"/>
<reference evidence="2 3" key="1">
    <citation type="submission" date="2016-10" db="EMBL/GenBank/DDBJ databases">
        <authorList>
            <person name="de Groot N.N."/>
        </authorList>
    </citation>
    <scope>NUCLEOTIDE SEQUENCE [LARGE SCALE GENOMIC DNA]</scope>
    <source>
        <strain evidence="2 3">ATCC 700224</strain>
    </source>
</reference>
<dbReference type="Proteomes" id="UP000199412">
    <property type="component" value="Unassembled WGS sequence"/>
</dbReference>
<organism evidence="2 3">
    <name type="scientific">Rhodospira trueperi</name>
    <dbReference type="NCBI Taxonomy" id="69960"/>
    <lineage>
        <taxon>Bacteria</taxon>
        <taxon>Pseudomonadati</taxon>
        <taxon>Pseudomonadota</taxon>
        <taxon>Alphaproteobacteria</taxon>
        <taxon>Rhodospirillales</taxon>
        <taxon>Rhodospirillaceae</taxon>
        <taxon>Rhodospira</taxon>
    </lineage>
</organism>
<evidence type="ECO:0000313" key="2">
    <source>
        <dbReference type="EMBL" id="SDD81753.1"/>
    </source>
</evidence>